<evidence type="ECO:0000313" key="2">
    <source>
        <dbReference type="Proteomes" id="UP001060085"/>
    </source>
</evidence>
<proteinExistence type="predicted"/>
<keyword evidence="2" id="KW-1185">Reference proteome</keyword>
<name>A0ACC0C0P3_CATRO</name>
<gene>
    <name evidence="1" type="ORF">M9H77_09446</name>
</gene>
<organism evidence="1 2">
    <name type="scientific">Catharanthus roseus</name>
    <name type="common">Madagascar periwinkle</name>
    <name type="synonym">Vinca rosea</name>
    <dbReference type="NCBI Taxonomy" id="4058"/>
    <lineage>
        <taxon>Eukaryota</taxon>
        <taxon>Viridiplantae</taxon>
        <taxon>Streptophyta</taxon>
        <taxon>Embryophyta</taxon>
        <taxon>Tracheophyta</taxon>
        <taxon>Spermatophyta</taxon>
        <taxon>Magnoliopsida</taxon>
        <taxon>eudicotyledons</taxon>
        <taxon>Gunneridae</taxon>
        <taxon>Pentapetalae</taxon>
        <taxon>asterids</taxon>
        <taxon>lamiids</taxon>
        <taxon>Gentianales</taxon>
        <taxon>Apocynaceae</taxon>
        <taxon>Rauvolfioideae</taxon>
        <taxon>Vinceae</taxon>
        <taxon>Catharanthinae</taxon>
        <taxon>Catharanthus</taxon>
    </lineage>
</organism>
<accession>A0ACC0C0P3</accession>
<protein>
    <submittedName>
        <fullName evidence="1">Uncharacterized protein</fullName>
    </submittedName>
</protein>
<dbReference type="EMBL" id="CM044702">
    <property type="protein sequence ID" value="KAI5678496.1"/>
    <property type="molecule type" value="Genomic_DNA"/>
</dbReference>
<dbReference type="Proteomes" id="UP001060085">
    <property type="component" value="Linkage Group LG02"/>
</dbReference>
<comment type="caution">
    <text evidence="1">The sequence shown here is derived from an EMBL/GenBank/DDBJ whole genome shotgun (WGS) entry which is preliminary data.</text>
</comment>
<evidence type="ECO:0000313" key="1">
    <source>
        <dbReference type="EMBL" id="KAI5678496.1"/>
    </source>
</evidence>
<reference evidence="2" key="1">
    <citation type="journal article" date="2023" name="Nat. Plants">
        <title>Single-cell RNA sequencing provides a high-resolution roadmap for understanding the multicellular compartmentation of specialized metabolism.</title>
        <authorList>
            <person name="Sun S."/>
            <person name="Shen X."/>
            <person name="Li Y."/>
            <person name="Li Y."/>
            <person name="Wang S."/>
            <person name="Li R."/>
            <person name="Zhang H."/>
            <person name="Shen G."/>
            <person name="Guo B."/>
            <person name="Wei J."/>
            <person name="Xu J."/>
            <person name="St-Pierre B."/>
            <person name="Chen S."/>
            <person name="Sun C."/>
        </authorList>
    </citation>
    <scope>NUCLEOTIDE SEQUENCE [LARGE SCALE GENOMIC DNA]</scope>
</reference>
<sequence>MYRDITRVYIGNPTNRDTQTIGYQSAGTSMLHEIDDMATGILICRCMVSIGGTLDYAPSQHDIQQTFLVQATCCLPQKTVPDRGAHEVKRAACRLPGGGARGGCALAPPHPVGQGHANPECGGERGEGSRGRGRGGLGPYDHDDSFDSSYLDIPTFSLGLTPPTQSHPGGLCTSYAPPISGTVGSSIQAPPHLSLGIFFISRHLLWAQWVLHFRHLLLREAADEHDDERTDDVKRAHQLGLVIMLVIRLLGSRLLIGPKNPSFYVFRNPSVYVFRGFHFP</sequence>